<feature type="region of interest" description="Disordered" evidence="1">
    <location>
        <begin position="1"/>
        <end position="58"/>
    </location>
</feature>
<feature type="transmembrane region" description="Helical" evidence="2">
    <location>
        <begin position="404"/>
        <end position="427"/>
    </location>
</feature>
<dbReference type="AlphaFoldDB" id="A0AAV9XCW4"/>
<accession>A0AAV9XCW4</accession>
<comment type="caution">
    <text evidence="3">The sequence shown here is derived from an EMBL/GenBank/DDBJ whole genome shotgun (WGS) entry which is preliminary data.</text>
</comment>
<feature type="region of interest" description="Disordered" evidence="1">
    <location>
        <begin position="124"/>
        <end position="150"/>
    </location>
</feature>
<keyword evidence="2" id="KW-0472">Membrane</keyword>
<reference evidence="3 4" key="1">
    <citation type="submission" date="2019-10" db="EMBL/GenBank/DDBJ databases">
        <authorList>
            <person name="Palmer J.M."/>
        </authorList>
    </citation>
    <scope>NUCLEOTIDE SEQUENCE [LARGE SCALE GENOMIC DNA]</scope>
    <source>
        <strain evidence="3 4">TWF694</strain>
    </source>
</reference>
<feature type="compositionally biased region" description="Polar residues" evidence="1">
    <location>
        <begin position="180"/>
        <end position="191"/>
    </location>
</feature>
<organism evidence="3 4">
    <name type="scientific">Orbilia ellipsospora</name>
    <dbReference type="NCBI Taxonomy" id="2528407"/>
    <lineage>
        <taxon>Eukaryota</taxon>
        <taxon>Fungi</taxon>
        <taxon>Dikarya</taxon>
        <taxon>Ascomycota</taxon>
        <taxon>Pezizomycotina</taxon>
        <taxon>Orbiliomycetes</taxon>
        <taxon>Orbiliales</taxon>
        <taxon>Orbiliaceae</taxon>
        <taxon>Orbilia</taxon>
    </lineage>
</organism>
<feature type="compositionally biased region" description="Basic and acidic residues" evidence="1">
    <location>
        <begin position="167"/>
        <end position="178"/>
    </location>
</feature>
<gene>
    <name evidence="3" type="ORF">TWF694_009695</name>
</gene>
<feature type="region of interest" description="Disordered" evidence="1">
    <location>
        <begin position="275"/>
        <end position="297"/>
    </location>
</feature>
<evidence type="ECO:0000313" key="4">
    <source>
        <dbReference type="Proteomes" id="UP001365542"/>
    </source>
</evidence>
<feature type="compositionally biased region" description="Polar residues" evidence="1">
    <location>
        <begin position="199"/>
        <end position="209"/>
    </location>
</feature>
<proteinExistence type="predicted"/>
<evidence type="ECO:0000256" key="1">
    <source>
        <dbReference type="SAM" id="MobiDB-lite"/>
    </source>
</evidence>
<keyword evidence="2" id="KW-1133">Transmembrane helix</keyword>
<feature type="compositionally biased region" description="Polar residues" evidence="1">
    <location>
        <begin position="48"/>
        <end position="58"/>
    </location>
</feature>
<sequence length="659" mass="71151">MAANHDPGEGPSTTTPRYQLGRGRGGRLSLVSDIENVEGDQYHDANEGSPTSGLSGDSSLQLVYGYSASGSPTRTHYPAAYDLGAPQLANFPTSGGLPVPSTTLYGPSVPSIYVPSVSPEPSIHSAYGPPVPQSYGTPGPGPYERGLRPGDEQRLSMLSEPSATDLGLRESPGKEAEHASTLSENNPQPYDSTGELAERSNSIRTQSSIGALGSRDPYGSPPPAAPPQMPTKKTKLILDVIPSRPIQFSGQMAQPVGSPSEHPRVVRQLSSDTASGFAMASPTSPTNRHVRFNPDSKTAFPIESQDAQLPIPPHVLEMLRSSQPMSRTPHYYHGPPPLHGAEAPPPQYSHSRSASSPTMTTTAPSLTPTLTPDGKPRTWSEKVGFFDPTDKDPSKPWWKRRKGYCFWIILGLAGLAIVISTIVGIVLGKQLNKHHSNGHMWAPRNSSDLPPPVGFVGTWSFTTQLTNVSSACSPTLDGADTDLWRCFPYENPPSQTEAVWSFFISKANRTINSTESETGNALLIASAGNPFALQFPAQPLYLMQFPENGTMFYQFSYNYTETTTVTYNGQIADCEFPSSVLTATLFVNTTEFKWLKTNSSGNVNRGEWPGPVTISETKIGGGRQVVCRDKQTLDVLELGPITPRHGDGNCLCQYDNYDL</sequence>
<keyword evidence="4" id="KW-1185">Reference proteome</keyword>
<keyword evidence="2" id="KW-0812">Transmembrane</keyword>
<feature type="compositionally biased region" description="Pro residues" evidence="1">
    <location>
        <begin position="334"/>
        <end position="347"/>
    </location>
</feature>
<protein>
    <submittedName>
        <fullName evidence="3">Uncharacterized protein</fullName>
    </submittedName>
</protein>
<feature type="compositionally biased region" description="Pro residues" evidence="1">
    <location>
        <begin position="219"/>
        <end position="229"/>
    </location>
</feature>
<name>A0AAV9XCW4_9PEZI</name>
<evidence type="ECO:0000256" key="2">
    <source>
        <dbReference type="SAM" id="Phobius"/>
    </source>
</evidence>
<feature type="compositionally biased region" description="Low complexity" evidence="1">
    <location>
        <begin position="353"/>
        <end position="372"/>
    </location>
</feature>
<evidence type="ECO:0000313" key="3">
    <source>
        <dbReference type="EMBL" id="KAK6539472.1"/>
    </source>
</evidence>
<dbReference type="EMBL" id="JAVHJO010000006">
    <property type="protein sequence ID" value="KAK6539472.1"/>
    <property type="molecule type" value="Genomic_DNA"/>
</dbReference>
<dbReference type="Proteomes" id="UP001365542">
    <property type="component" value="Unassembled WGS sequence"/>
</dbReference>
<feature type="region of interest" description="Disordered" evidence="1">
    <location>
        <begin position="325"/>
        <end position="386"/>
    </location>
</feature>
<feature type="region of interest" description="Disordered" evidence="1">
    <location>
        <begin position="162"/>
        <end position="230"/>
    </location>
</feature>